<evidence type="ECO:0000256" key="7">
    <source>
        <dbReference type="SAM" id="SignalP"/>
    </source>
</evidence>
<dbReference type="PANTHER" id="PTHR14440">
    <property type="entry name" value="DNA-DIRECTED RNA POLYMERASE I SUBUNIT RPA49"/>
    <property type="match status" value="1"/>
</dbReference>
<dbReference type="STRING" id="41427.A0A182J0X0"/>
<proteinExistence type="inferred from homology"/>
<dbReference type="GO" id="GO:0006351">
    <property type="term" value="P:DNA-templated transcription"/>
    <property type="evidence" value="ECO:0007669"/>
    <property type="project" value="InterPro"/>
</dbReference>
<comment type="subcellular location">
    <subcellularLocation>
        <location evidence="1">Nucleus</location>
        <location evidence="1">Nucleolus</location>
    </subcellularLocation>
</comment>
<dbReference type="GO" id="GO:0000428">
    <property type="term" value="C:DNA-directed RNA polymerase complex"/>
    <property type="evidence" value="ECO:0007669"/>
    <property type="project" value="UniProtKB-KW"/>
</dbReference>
<evidence type="ECO:0000313" key="8">
    <source>
        <dbReference type="EnsemblMetazoa" id="AATE009236-PA.1"/>
    </source>
</evidence>
<dbReference type="GO" id="GO:0003677">
    <property type="term" value="F:DNA binding"/>
    <property type="evidence" value="ECO:0007669"/>
    <property type="project" value="InterPro"/>
</dbReference>
<keyword evidence="4" id="KW-0804">Transcription</keyword>
<evidence type="ECO:0000256" key="3">
    <source>
        <dbReference type="ARBA" id="ARBA00022478"/>
    </source>
</evidence>
<protein>
    <submittedName>
        <fullName evidence="8">Uncharacterized protein</fullName>
    </submittedName>
</protein>
<evidence type="ECO:0000256" key="5">
    <source>
        <dbReference type="ARBA" id="ARBA00023242"/>
    </source>
</evidence>
<dbReference type="InterPro" id="IPR009668">
    <property type="entry name" value="RNA_pol-assoc_fac_A49-like"/>
</dbReference>
<dbReference type="EnsemblMetazoa" id="AATE009236-RA">
    <property type="protein sequence ID" value="AATE009236-PA.1"/>
    <property type="gene ID" value="AATE009236"/>
</dbReference>
<dbReference type="GO" id="GO:0005730">
    <property type="term" value="C:nucleolus"/>
    <property type="evidence" value="ECO:0007669"/>
    <property type="project" value="UniProtKB-SubCell"/>
</dbReference>
<reference evidence="8" key="1">
    <citation type="submission" date="2022-08" db="UniProtKB">
        <authorList>
            <consortium name="EnsemblMetazoa"/>
        </authorList>
    </citation>
    <scope>IDENTIFICATION</scope>
    <source>
        <strain evidence="8">EBRO</strain>
    </source>
</reference>
<feature type="region of interest" description="Disordered" evidence="6">
    <location>
        <begin position="444"/>
        <end position="473"/>
    </location>
</feature>
<keyword evidence="3" id="KW-0240">DNA-directed RNA polymerase</keyword>
<feature type="signal peptide" evidence="7">
    <location>
        <begin position="1"/>
        <end position="19"/>
    </location>
</feature>
<keyword evidence="5" id="KW-0539">Nucleus</keyword>
<organism evidence="8">
    <name type="scientific">Anopheles atroparvus</name>
    <name type="common">European mosquito</name>
    <dbReference type="NCBI Taxonomy" id="41427"/>
    <lineage>
        <taxon>Eukaryota</taxon>
        <taxon>Metazoa</taxon>
        <taxon>Ecdysozoa</taxon>
        <taxon>Arthropoda</taxon>
        <taxon>Hexapoda</taxon>
        <taxon>Insecta</taxon>
        <taxon>Pterygota</taxon>
        <taxon>Neoptera</taxon>
        <taxon>Endopterygota</taxon>
        <taxon>Diptera</taxon>
        <taxon>Nematocera</taxon>
        <taxon>Culicoidea</taxon>
        <taxon>Culicidae</taxon>
        <taxon>Anophelinae</taxon>
        <taxon>Anopheles</taxon>
    </lineage>
</organism>
<keyword evidence="7" id="KW-0732">Signal</keyword>
<feature type="compositionally biased region" description="Basic and acidic residues" evidence="6">
    <location>
        <begin position="452"/>
        <end position="461"/>
    </location>
</feature>
<evidence type="ECO:0000256" key="6">
    <source>
        <dbReference type="SAM" id="MobiDB-lite"/>
    </source>
</evidence>
<evidence type="ECO:0000256" key="1">
    <source>
        <dbReference type="ARBA" id="ARBA00004604"/>
    </source>
</evidence>
<dbReference type="VEuPathDB" id="VectorBase:AATE009236"/>
<feature type="chain" id="PRO_5043579354" evidence="7">
    <location>
        <begin position="20"/>
        <end position="473"/>
    </location>
</feature>
<sequence>LLWSHGRIILIFTFYPLLASISSCWKEGTCSRHCTLPFVFDQLLHVASAMSVKVSEIVGLDPEASNPVMLLNMYKYLWQLFGAKGFRAKDQTFPAMECDGANVVFVAGEKQLYRGYIGGLDVDGTTLRAAKRPAEEQLRTYVAKRNRVTGQMRLVEVESCQLGNVSHDRSLEEMGSQEPPDVRTLRKMQLKYDSKASQALMRRIQSQSFDLGIVEQKLRQTIADCAVQDEGAAETATAEPKAGGDELQLAKVEAEICAKANPQARHLAELYRADTLIGPDVFRRLTEAAQQLLQTAPEELSMANEYLETRVKALMQSADVTSAKTLNHARICLYMDVLARLLGRQTGRAEARGSSMSPFTPVLDEPIRKQFMQYRFLHTRDRPTVTKYTRDKAMMYYLALAFVLEGQPLVPTKVVHQSLKVSKQELISFARAIGASYNPKMDKFSIGKGGKPRSEDMDLIRAIESGGRRSGRR</sequence>
<name>A0A182J0X0_ANOAO</name>
<dbReference type="Pfam" id="PF06870">
    <property type="entry name" value="RNA_pol_I_A49"/>
    <property type="match status" value="1"/>
</dbReference>
<dbReference type="AlphaFoldDB" id="A0A182J0X0"/>
<accession>A0A182J0X0</accession>
<comment type="similarity">
    <text evidence="2">Belongs to the eukaryotic RPA49/POLR1E RNA polymerase subunit family.</text>
</comment>
<evidence type="ECO:0000256" key="4">
    <source>
        <dbReference type="ARBA" id="ARBA00023163"/>
    </source>
</evidence>
<evidence type="ECO:0000256" key="2">
    <source>
        <dbReference type="ARBA" id="ARBA00009430"/>
    </source>
</evidence>